<dbReference type="NCBIfam" id="NF045672">
    <property type="entry name" value="MCP_gp7_epsi_15"/>
    <property type="match status" value="1"/>
</dbReference>
<name>A0A8S5T6Y2_9CAUD</name>
<evidence type="ECO:0000313" key="1">
    <source>
        <dbReference type="EMBL" id="DAF59009.1"/>
    </source>
</evidence>
<dbReference type="InterPro" id="IPR048813">
    <property type="entry name" value="GP7-like"/>
</dbReference>
<dbReference type="Pfam" id="PF20911">
    <property type="entry name" value="GP7"/>
    <property type="match status" value="1"/>
</dbReference>
<organism evidence="1">
    <name type="scientific">Myoviridae sp. cta6i12</name>
    <dbReference type="NCBI Taxonomy" id="2827695"/>
    <lineage>
        <taxon>Viruses</taxon>
        <taxon>Duplodnaviria</taxon>
        <taxon>Heunggongvirae</taxon>
        <taxon>Uroviricota</taxon>
        <taxon>Caudoviricetes</taxon>
    </lineage>
</organism>
<dbReference type="EMBL" id="BK032761">
    <property type="protein sequence ID" value="DAF59009.1"/>
    <property type="molecule type" value="Genomic_DNA"/>
</dbReference>
<proteinExistence type="predicted"/>
<reference evidence="1" key="1">
    <citation type="journal article" date="2021" name="Proc. Natl. Acad. Sci. U.S.A.">
        <title>A Catalog of Tens of Thousands of Viruses from Human Metagenomes Reveals Hidden Associations with Chronic Diseases.</title>
        <authorList>
            <person name="Tisza M.J."/>
            <person name="Buck C.B."/>
        </authorList>
    </citation>
    <scope>NUCLEOTIDE SEQUENCE</scope>
    <source>
        <strain evidence="1">Cta6i12</strain>
    </source>
</reference>
<accession>A0A8S5T6Y2</accession>
<protein>
    <submittedName>
        <fullName evidence="1">Major capsid protein</fullName>
    </submittedName>
</protein>
<sequence>MPAKEFMTLLDVLQQEGTGSIKALDAVRSVGLASPEVTAFPVTVIDGTQYEINMPTGIPRFGFRPANAGAKNLTTEYTNKTVKCYYIDGPIAVDKAVVTSSARGAQLLTKETRSVTLGAMASIALQMWYRLPEQENVFPAISEQMGDYMTISADPSKQEDSEANRADNSGASAYLVILGDDFLHSIWGNKKTLSMSPVQEETVARNTEDGESGTMRAYTSRLEGWTGIAVESPFSVARIKNISAQHPLTDKLVAKAKSLFPAALRGMISYVVMNGNVKLLLQESRTLTPATGNGGTGMIAPEPDSVMGIKILEVDSLLDDESLSSVRVAFAEDFFRARRNSLALKN</sequence>